<dbReference type="PANTHER" id="PTHR13439:SF0">
    <property type="entry name" value="TOPOISOMERASE I DAMAGE AFFECTED PROTEIN 4"/>
    <property type="match status" value="1"/>
</dbReference>
<dbReference type="EMBL" id="JARQWQ010000065">
    <property type="protein sequence ID" value="KAK2554954.1"/>
    <property type="molecule type" value="Genomic_DNA"/>
</dbReference>
<evidence type="ECO:0000256" key="2">
    <source>
        <dbReference type="ARBA" id="ARBA00022692"/>
    </source>
</evidence>
<dbReference type="Pfam" id="PF03798">
    <property type="entry name" value="TRAM_LAG1_CLN8"/>
    <property type="match status" value="1"/>
</dbReference>
<feature type="transmembrane region" description="Helical" evidence="6">
    <location>
        <begin position="206"/>
        <end position="226"/>
    </location>
</feature>
<organism evidence="8 9">
    <name type="scientific">Acropora cervicornis</name>
    <name type="common">Staghorn coral</name>
    <dbReference type="NCBI Taxonomy" id="6130"/>
    <lineage>
        <taxon>Eukaryota</taxon>
        <taxon>Metazoa</taxon>
        <taxon>Cnidaria</taxon>
        <taxon>Anthozoa</taxon>
        <taxon>Hexacorallia</taxon>
        <taxon>Scleractinia</taxon>
        <taxon>Astrocoeniina</taxon>
        <taxon>Acroporidae</taxon>
        <taxon>Acropora</taxon>
    </lineage>
</organism>
<dbReference type="InterPro" id="IPR050846">
    <property type="entry name" value="TLCD"/>
</dbReference>
<keyword evidence="3 6" id="KW-1133">Transmembrane helix</keyword>
<feature type="non-terminal residue" evidence="8">
    <location>
        <position position="338"/>
    </location>
</feature>
<evidence type="ECO:0000256" key="3">
    <source>
        <dbReference type="ARBA" id="ARBA00022989"/>
    </source>
</evidence>
<evidence type="ECO:0000313" key="8">
    <source>
        <dbReference type="EMBL" id="KAK2554954.1"/>
    </source>
</evidence>
<name>A0AAD9Q5A5_ACRCE</name>
<feature type="transmembrane region" description="Helical" evidence="6">
    <location>
        <begin position="300"/>
        <end position="318"/>
    </location>
</feature>
<comment type="caution">
    <text evidence="8">The sequence shown here is derived from an EMBL/GenBank/DDBJ whole genome shotgun (WGS) entry which is preliminary data.</text>
</comment>
<feature type="transmembrane region" description="Helical" evidence="6">
    <location>
        <begin position="145"/>
        <end position="162"/>
    </location>
</feature>
<dbReference type="GO" id="GO:0055088">
    <property type="term" value="P:lipid homeostasis"/>
    <property type="evidence" value="ECO:0007669"/>
    <property type="project" value="TreeGrafter"/>
</dbReference>
<dbReference type="Proteomes" id="UP001249851">
    <property type="component" value="Unassembled WGS sequence"/>
</dbReference>
<accession>A0AAD9Q5A5</accession>
<evidence type="ECO:0000256" key="6">
    <source>
        <dbReference type="SAM" id="Phobius"/>
    </source>
</evidence>
<evidence type="ECO:0000259" key="7">
    <source>
        <dbReference type="PROSITE" id="PS50922"/>
    </source>
</evidence>
<dbReference type="InterPro" id="IPR006634">
    <property type="entry name" value="TLC-dom"/>
</dbReference>
<reference evidence="8" key="2">
    <citation type="journal article" date="2023" name="Science">
        <title>Genomic signatures of disease resistance in endangered staghorn corals.</title>
        <authorList>
            <person name="Vollmer S.V."/>
            <person name="Selwyn J.D."/>
            <person name="Despard B.A."/>
            <person name="Roesel C.L."/>
        </authorList>
    </citation>
    <scope>NUCLEOTIDE SEQUENCE</scope>
    <source>
        <strain evidence="8">K2</strain>
    </source>
</reference>
<evidence type="ECO:0000256" key="4">
    <source>
        <dbReference type="ARBA" id="ARBA00023136"/>
    </source>
</evidence>
<dbReference type="PANTHER" id="PTHR13439">
    <property type="entry name" value="CT120 PROTEIN"/>
    <property type="match status" value="1"/>
</dbReference>
<proteinExistence type="predicted"/>
<dbReference type="SMART" id="SM00724">
    <property type="entry name" value="TLC"/>
    <property type="match status" value="1"/>
</dbReference>
<keyword evidence="9" id="KW-1185">Reference proteome</keyword>
<feature type="transmembrane region" description="Helical" evidence="6">
    <location>
        <begin position="93"/>
        <end position="114"/>
    </location>
</feature>
<reference evidence="8" key="1">
    <citation type="journal article" date="2023" name="G3 (Bethesda)">
        <title>Whole genome assembly and annotation of the endangered Caribbean coral Acropora cervicornis.</title>
        <authorList>
            <person name="Selwyn J.D."/>
            <person name="Vollmer S.V."/>
        </authorList>
    </citation>
    <scope>NUCLEOTIDE SEQUENCE</scope>
    <source>
        <strain evidence="8">K2</strain>
    </source>
</reference>
<dbReference type="GO" id="GO:0016020">
    <property type="term" value="C:membrane"/>
    <property type="evidence" value="ECO:0007669"/>
    <property type="project" value="UniProtKB-SubCell"/>
</dbReference>
<evidence type="ECO:0000256" key="1">
    <source>
        <dbReference type="ARBA" id="ARBA00004141"/>
    </source>
</evidence>
<comment type="subcellular location">
    <subcellularLocation>
        <location evidence="1">Membrane</location>
        <topology evidence="1">Multi-pass membrane protein</topology>
    </subcellularLocation>
</comment>
<evidence type="ECO:0000313" key="9">
    <source>
        <dbReference type="Proteomes" id="UP001249851"/>
    </source>
</evidence>
<feature type="domain" description="TLC" evidence="7">
    <location>
        <begin position="132"/>
        <end position="330"/>
    </location>
</feature>
<keyword evidence="4 5" id="KW-0472">Membrane</keyword>
<feature type="transmembrane region" description="Helical" evidence="6">
    <location>
        <begin position="174"/>
        <end position="194"/>
    </location>
</feature>
<dbReference type="GO" id="GO:0005783">
    <property type="term" value="C:endoplasmic reticulum"/>
    <property type="evidence" value="ECO:0007669"/>
    <property type="project" value="TreeGrafter"/>
</dbReference>
<evidence type="ECO:0000256" key="5">
    <source>
        <dbReference type="PROSITE-ProRule" id="PRU00205"/>
    </source>
</evidence>
<feature type="transmembrane region" description="Helical" evidence="6">
    <location>
        <begin position="259"/>
        <end position="280"/>
    </location>
</feature>
<dbReference type="PROSITE" id="PS50922">
    <property type="entry name" value="TLC"/>
    <property type="match status" value="1"/>
</dbReference>
<protein>
    <submittedName>
        <fullName evidence="8">TLC domain-containing protein 4</fullName>
    </submittedName>
</protein>
<keyword evidence="2 5" id="KW-0812">Transmembrane</keyword>
<sequence>KTYGNAANSSREEGIDSKRCSTYRLIYPSTPRSTATLWLHHPPPPYLPIMSHLPAASIQLAFLKTTIAKRFHNANRDLFRKGLDDFFHKRKDWNTYFCVAMASFWLWLFLFYFVSQRFSCMISSKYHQLSVAKRLNWDTRIGSNLHAVIVSVIALYCFFTFDTETRKNAELSRIGNSITMGYISADLLIILLSYKHIGDLFTVTHHLMAIWAYYFVVVYGLLPYFANFRQLAEISTPFVNQRWFFDAIGRPRTCRSPIINGYALGVSFFVCRIVVMPIYYNSCYVAWGTQQQKELGGLVSFYWISTSVVLDVINLYWFSKIVRGAMKITRNLKEGKEG</sequence>
<dbReference type="AlphaFoldDB" id="A0AAD9Q5A5"/>
<gene>
    <name evidence="8" type="ORF">P5673_023289</name>
</gene>